<dbReference type="PROSITE" id="PS50118">
    <property type="entry name" value="HMG_BOX_2"/>
    <property type="match status" value="1"/>
</dbReference>
<dbReference type="OMA" id="WVKSHTP"/>
<sequence>MWSVVRPAALQVAPVHGANASLLARRGLGCLSARVVLNRSASCAYRLTVVARSMATAAAKTKTARKPAATATKASATKPKGRAAGAQKTAAKTTKSARTTRAAKATKTTKGARAVKSKAKSKAARPKKKRAGKGRKPALTPEQKMNADKRKLSKQILHMPTQLPARSWVVYLTQKTQGKSHNLIEDVATVSKSFKELSAAELNNLKEIAQANLVANKAAYKEWVARHTPAEVNAANKARARLRRVHKASAPEIKDPRLPKRPMGPFFFYVHKGFTPRDPAQQTVIEHAKAAGAQWKKLSEEERKPFIDMSNADKVRYEVEKKSVGLA</sequence>
<feature type="compositionally biased region" description="Basic residues" evidence="3">
    <location>
        <begin position="113"/>
        <end position="136"/>
    </location>
</feature>
<feature type="domain" description="HMG box" evidence="4">
    <location>
        <begin position="259"/>
        <end position="325"/>
    </location>
</feature>
<accession>A0A0C4DTH0</accession>
<dbReference type="EMBL" id="GL876967">
    <property type="protein sequence ID" value="KLU84192.1"/>
    <property type="molecule type" value="Genomic_DNA"/>
</dbReference>
<feature type="region of interest" description="Disordered" evidence="3">
    <location>
        <begin position="58"/>
        <end position="148"/>
    </location>
</feature>
<feature type="compositionally biased region" description="Low complexity" evidence="3">
    <location>
        <begin position="58"/>
        <end position="112"/>
    </location>
</feature>
<dbReference type="eggNOG" id="KOG0381">
    <property type="taxonomic scope" value="Eukaryota"/>
</dbReference>
<dbReference type="GO" id="GO:0005634">
    <property type="term" value="C:nucleus"/>
    <property type="evidence" value="ECO:0007669"/>
    <property type="project" value="UniProtKB-UniRule"/>
</dbReference>
<dbReference type="EMBL" id="ADBL01000784">
    <property type="status" value="NOT_ANNOTATED_CDS"/>
    <property type="molecule type" value="Genomic_DNA"/>
</dbReference>
<dbReference type="Pfam" id="PF09011">
    <property type="entry name" value="HMG_box_2"/>
    <property type="match status" value="1"/>
</dbReference>
<dbReference type="InterPro" id="IPR009071">
    <property type="entry name" value="HMG_box_dom"/>
</dbReference>
<keyword evidence="2" id="KW-0539">Nucleus</keyword>
<name>A0A0C4DTH0_MAGP6</name>
<evidence type="ECO:0000313" key="6">
    <source>
        <dbReference type="EnsemblFungi" id="MAPG_03237T0"/>
    </source>
</evidence>
<dbReference type="VEuPathDB" id="FungiDB:MAPG_03237"/>
<keyword evidence="7" id="KW-1185">Reference proteome</keyword>
<dbReference type="STRING" id="644358.A0A0C4DTH0"/>
<dbReference type="SMART" id="SM00398">
    <property type="entry name" value="HMG"/>
    <property type="match status" value="1"/>
</dbReference>
<evidence type="ECO:0000259" key="4">
    <source>
        <dbReference type="PROSITE" id="PS50118"/>
    </source>
</evidence>
<evidence type="ECO:0000256" key="3">
    <source>
        <dbReference type="SAM" id="MobiDB-lite"/>
    </source>
</evidence>
<evidence type="ECO:0000313" key="7">
    <source>
        <dbReference type="Proteomes" id="UP000011715"/>
    </source>
</evidence>
<dbReference type="AlphaFoldDB" id="A0A0C4DTH0"/>
<feature type="DNA-binding region" description="HMG box" evidence="2">
    <location>
        <begin position="259"/>
        <end position="325"/>
    </location>
</feature>
<reference evidence="5" key="3">
    <citation type="submission" date="2011-03" db="EMBL/GenBank/DDBJ databases">
        <title>Annotation of Magnaporthe poae ATCC 64411.</title>
        <authorList>
            <person name="Ma L.-J."/>
            <person name="Dead R."/>
            <person name="Young S.K."/>
            <person name="Zeng Q."/>
            <person name="Gargeya S."/>
            <person name="Fitzgerald M."/>
            <person name="Haas B."/>
            <person name="Abouelleil A."/>
            <person name="Alvarado L."/>
            <person name="Arachchi H.M."/>
            <person name="Berlin A."/>
            <person name="Brown A."/>
            <person name="Chapman S.B."/>
            <person name="Chen Z."/>
            <person name="Dunbar C."/>
            <person name="Freedman E."/>
            <person name="Gearin G."/>
            <person name="Gellesch M."/>
            <person name="Goldberg J."/>
            <person name="Griggs A."/>
            <person name="Gujja S."/>
            <person name="Heiman D."/>
            <person name="Howarth C."/>
            <person name="Larson L."/>
            <person name="Lui A."/>
            <person name="MacDonald P.J.P."/>
            <person name="Mehta T."/>
            <person name="Montmayeur A."/>
            <person name="Murphy C."/>
            <person name="Neiman D."/>
            <person name="Pearson M."/>
            <person name="Priest M."/>
            <person name="Roberts A."/>
            <person name="Saif S."/>
            <person name="Shea T."/>
            <person name="Shenoy N."/>
            <person name="Sisk P."/>
            <person name="Stolte C."/>
            <person name="Sykes S."/>
            <person name="Yandava C."/>
            <person name="Wortman J."/>
            <person name="Nusbaum C."/>
            <person name="Birren B."/>
        </authorList>
    </citation>
    <scope>NUCLEOTIDE SEQUENCE</scope>
    <source>
        <strain evidence="5">ATCC 64411</strain>
    </source>
</reference>
<reference evidence="6" key="5">
    <citation type="submission" date="2015-06" db="UniProtKB">
        <authorList>
            <consortium name="EnsemblFungi"/>
        </authorList>
    </citation>
    <scope>IDENTIFICATION</scope>
    <source>
        <strain evidence="6">ATCC 64411</strain>
    </source>
</reference>
<dbReference type="SUPFAM" id="SSF47095">
    <property type="entry name" value="HMG-box"/>
    <property type="match status" value="2"/>
</dbReference>
<evidence type="ECO:0000256" key="1">
    <source>
        <dbReference type="ARBA" id="ARBA00023125"/>
    </source>
</evidence>
<reference evidence="6" key="4">
    <citation type="journal article" date="2015" name="G3 (Bethesda)">
        <title>Genome sequences of three phytopathogenic species of the Magnaporthaceae family of fungi.</title>
        <authorList>
            <person name="Okagaki L.H."/>
            <person name="Nunes C.C."/>
            <person name="Sailsbery J."/>
            <person name="Clay B."/>
            <person name="Brown D."/>
            <person name="John T."/>
            <person name="Oh Y."/>
            <person name="Young N."/>
            <person name="Fitzgerald M."/>
            <person name="Haas B.J."/>
            <person name="Zeng Q."/>
            <person name="Young S."/>
            <person name="Adiconis X."/>
            <person name="Fan L."/>
            <person name="Levin J.Z."/>
            <person name="Mitchell T.K."/>
            <person name="Okubara P.A."/>
            <person name="Farman M.L."/>
            <person name="Kohn L.M."/>
            <person name="Birren B."/>
            <person name="Ma L.-J."/>
            <person name="Dean R.A."/>
        </authorList>
    </citation>
    <scope>NUCLEOTIDE SEQUENCE</scope>
    <source>
        <strain evidence="6">ATCC 64411 / 73-15</strain>
    </source>
</reference>
<reference evidence="5" key="1">
    <citation type="submission" date="2010-05" db="EMBL/GenBank/DDBJ databases">
        <title>The Genome Sequence of Magnaporthe poae strain ATCC 64411.</title>
        <authorList>
            <consortium name="The Broad Institute Genome Sequencing Platform"/>
            <consortium name="Broad Institute Genome Sequencing Center for Infectious Disease"/>
            <person name="Ma L.-J."/>
            <person name="Dead R."/>
            <person name="Young S."/>
            <person name="Zeng Q."/>
            <person name="Koehrsen M."/>
            <person name="Alvarado L."/>
            <person name="Berlin A."/>
            <person name="Chapman S.B."/>
            <person name="Chen Z."/>
            <person name="Freedman E."/>
            <person name="Gellesch M."/>
            <person name="Goldberg J."/>
            <person name="Griggs A."/>
            <person name="Gujja S."/>
            <person name="Heilman E.R."/>
            <person name="Heiman D."/>
            <person name="Hepburn T."/>
            <person name="Howarth C."/>
            <person name="Jen D."/>
            <person name="Larson L."/>
            <person name="Mehta T."/>
            <person name="Neiman D."/>
            <person name="Pearson M."/>
            <person name="Roberts A."/>
            <person name="Saif S."/>
            <person name="Shea T."/>
            <person name="Shenoy N."/>
            <person name="Sisk P."/>
            <person name="Stolte C."/>
            <person name="Sykes S."/>
            <person name="Walk T."/>
            <person name="White J."/>
            <person name="Yandava C."/>
            <person name="Haas B."/>
            <person name="Nusbaum C."/>
            <person name="Birren B."/>
        </authorList>
    </citation>
    <scope>NUCLEOTIDE SEQUENCE</scope>
    <source>
        <strain evidence="5">ATCC 64411</strain>
    </source>
</reference>
<reference evidence="7" key="2">
    <citation type="submission" date="2010-05" db="EMBL/GenBank/DDBJ databases">
        <title>The genome sequence of Magnaporthe poae strain ATCC 64411.</title>
        <authorList>
            <person name="Ma L.-J."/>
            <person name="Dead R."/>
            <person name="Young S."/>
            <person name="Zeng Q."/>
            <person name="Koehrsen M."/>
            <person name="Alvarado L."/>
            <person name="Berlin A."/>
            <person name="Chapman S.B."/>
            <person name="Chen Z."/>
            <person name="Freedman E."/>
            <person name="Gellesch M."/>
            <person name="Goldberg J."/>
            <person name="Griggs A."/>
            <person name="Gujja S."/>
            <person name="Heilman E.R."/>
            <person name="Heiman D."/>
            <person name="Hepburn T."/>
            <person name="Howarth C."/>
            <person name="Jen D."/>
            <person name="Larson L."/>
            <person name="Mehta T."/>
            <person name="Neiman D."/>
            <person name="Pearson M."/>
            <person name="Roberts A."/>
            <person name="Saif S."/>
            <person name="Shea T."/>
            <person name="Shenoy N."/>
            <person name="Sisk P."/>
            <person name="Stolte C."/>
            <person name="Sykes S."/>
            <person name="Walk T."/>
            <person name="White J."/>
            <person name="Yandava C."/>
            <person name="Haas B."/>
            <person name="Nusbaum C."/>
            <person name="Birren B."/>
        </authorList>
    </citation>
    <scope>NUCLEOTIDE SEQUENCE [LARGE SCALE GENOMIC DNA]</scope>
    <source>
        <strain evidence="7">ATCC 64411 / 73-15</strain>
    </source>
</reference>
<organism evidence="6 7">
    <name type="scientific">Magnaporthiopsis poae (strain ATCC 64411 / 73-15)</name>
    <name type="common">Kentucky bluegrass fungus</name>
    <name type="synonym">Magnaporthe poae</name>
    <dbReference type="NCBI Taxonomy" id="644358"/>
    <lineage>
        <taxon>Eukaryota</taxon>
        <taxon>Fungi</taxon>
        <taxon>Dikarya</taxon>
        <taxon>Ascomycota</taxon>
        <taxon>Pezizomycotina</taxon>
        <taxon>Sordariomycetes</taxon>
        <taxon>Sordariomycetidae</taxon>
        <taxon>Magnaporthales</taxon>
        <taxon>Magnaporthaceae</taxon>
        <taxon>Magnaporthiopsis</taxon>
    </lineage>
</organism>
<protein>
    <recommendedName>
        <fullName evidence="4">HMG box domain-containing protein</fullName>
    </recommendedName>
</protein>
<dbReference type="Gene3D" id="1.10.30.10">
    <property type="entry name" value="High mobility group box domain"/>
    <property type="match status" value="1"/>
</dbReference>
<gene>
    <name evidence="5" type="ORF">MAPG_03237</name>
</gene>
<dbReference type="InterPro" id="IPR050342">
    <property type="entry name" value="HMGB"/>
</dbReference>
<dbReference type="Proteomes" id="UP000011715">
    <property type="component" value="Unassembled WGS sequence"/>
</dbReference>
<dbReference type="PANTHER" id="PTHR48112">
    <property type="entry name" value="HIGH MOBILITY GROUP PROTEIN DSP1"/>
    <property type="match status" value="1"/>
</dbReference>
<dbReference type="OrthoDB" id="1919336at2759"/>
<evidence type="ECO:0000313" key="5">
    <source>
        <dbReference type="EMBL" id="KLU84192.1"/>
    </source>
</evidence>
<dbReference type="EnsemblFungi" id="MAPG_03237T0">
    <property type="protein sequence ID" value="MAPG_03237T0"/>
    <property type="gene ID" value="MAPG_03237"/>
</dbReference>
<dbReference type="InterPro" id="IPR036910">
    <property type="entry name" value="HMG_box_dom_sf"/>
</dbReference>
<keyword evidence="1 2" id="KW-0238">DNA-binding</keyword>
<dbReference type="PANTHER" id="PTHR48112:SF22">
    <property type="entry name" value="MITOCHONDRIAL TRANSCRIPTION FACTOR A, ISOFORM B"/>
    <property type="match status" value="1"/>
</dbReference>
<evidence type="ECO:0000256" key="2">
    <source>
        <dbReference type="PROSITE-ProRule" id="PRU00267"/>
    </source>
</evidence>
<dbReference type="GO" id="GO:0003677">
    <property type="term" value="F:DNA binding"/>
    <property type="evidence" value="ECO:0007669"/>
    <property type="project" value="UniProtKB-UniRule"/>
</dbReference>
<proteinExistence type="predicted"/>